<reference evidence="2 3" key="1">
    <citation type="journal article" date="2023" name="Life. Sci Alliance">
        <title>Evolutionary insights into 3D genome organization and epigenetic landscape of Vigna mungo.</title>
        <authorList>
            <person name="Junaid A."/>
            <person name="Singh B."/>
            <person name="Bhatia S."/>
        </authorList>
    </citation>
    <scope>NUCLEOTIDE SEQUENCE [LARGE SCALE GENOMIC DNA]</scope>
    <source>
        <strain evidence="2">Urdbean</strain>
    </source>
</reference>
<proteinExistence type="predicted"/>
<evidence type="ECO:0000313" key="3">
    <source>
        <dbReference type="Proteomes" id="UP001374535"/>
    </source>
</evidence>
<feature type="compositionally biased region" description="Basic and acidic residues" evidence="1">
    <location>
        <begin position="101"/>
        <end position="116"/>
    </location>
</feature>
<feature type="region of interest" description="Disordered" evidence="1">
    <location>
        <begin position="101"/>
        <end position="122"/>
    </location>
</feature>
<evidence type="ECO:0000313" key="2">
    <source>
        <dbReference type="EMBL" id="WVY95580.1"/>
    </source>
</evidence>
<organism evidence="2 3">
    <name type="scientific">Vigna mungo</name>
    <name type="common">Black gram</name>
    <name type="synonym">Phaseolus mungo</name>
    <dbReference type="NCBI Taxonomy" id="3915"/>
    <lineage>
        <taxon>Eukaryota</taxon>
        <taxon>Viridiplantae</taxon>
        <taxon>Streptophyta</taxon>
        <taxon>Embryophyta</taxon>
        <taxon>Tracheophyta</taxon>
        <taxon>Spermatophyta</taxon>
        <taxon>Magnoliopsida</taxon>
        <taxon>eudicotyledons</taxon>
        <taxon>Gunneridae</taxon>
        <taxon>Pentapetalae</taxon>
        <taxon>rosids</taxon>
        <taxon>fabids</taxon>
        <taxon>Fabales</taxon>
        <taxon>Fabaceae</taxon>
        <taxon>Papilionoideae</taxon>
        <taxon>50 kb inversion clade</taxon>
        <taxon>NPAAA clade</taxon>
        <taxon>indigoferoid/millettioid clade</taxon>
        <taxon>Phaseoleae</taxon>
        <taxon>Vigna</taxon>
    </lineage>
</organism>
<evidence type="ECO:0000256" key="1">
    <source>
        <dbReference type="SAM" id="MobiDB-lite"/>
    </source>
</evidence>
<keyword evidence="3" id="KW-1185">Reference proteome</keyword>
<gene>
    <name evidence="2" type="ORF">V8G54_027731</name>
</gene>
<protein>
    <submittedName>
        <fullName evidence="2">Uncharacterized protein</fullName>
    </submittedName>
</protein>
<dbReference type="AlphaFoldDB" id="A0AAQ3MRA0"/>
<dbReference type="EMBL" id="CP144692">
    <property type="protein sequence ID" value="WVY95580.1"/>
    <property type="molecule type" value="Genomic_DNA"/>
</dbReference>
<accession>A0AAQ3MRA0</accession>
<name>A0AAQ3MRA0_VIGMU</name>
<sequence>MVHIFLYYPHEKHNSLQSHHDHQFPHLDRLRRDRHDGTFSFHRCHDHPYFAALTGVNVAMQDHGVNATCYHYGKNTSPHRTGVLSLIFFEHRPFLYQKENLSHPTERDFQQPDKKCLSQAYR</sequence>
<dbReference type="Proteomes" id="UP001374535">
    <property type="component" value="Chromosome 9"/>
</dbReference>